<reference evidence="1" key="1">
    <citation type="submission" date="2020-11" db="EMBL/GenBank/DDBJ databases">
        <authorList>
            <person name="Tran Van P."/>
        </authorList>
    </citation>
    <scope>NUCLEOTIDE SEQUENCE</scope>
</reference>
<name>A0A7R9F2V7_9NEOP</name>
<evidence type="ECO:0000313" key="1">
    <source>
        <dbReference type="EMBL" id="CAD7445687.1"/>
    </source>
</evidence>
<sequence length="196" mass="22406">MFNNPAQHLLNTLPKLHYAHALRKMAEDVMVLKQKEDSLQGGACPWTPFFPPSTPTYGYLQSPAALRSASLIIGISVKEASKKITRQAFECPLFGYPRDLVLNKLPTHEDVLKCCFQKRYNLALETNNKCVSFYKVSAIVAQKIKSVFDKALIPTVSEYRIVQLTNAYHDSYYKLRKSYNCDTNKATFKEKIENFK</sequence>
<protein>
    <submittedName>
        <fullName evidence="1">Uncharacterized protein</fullName>
    </submittedName>
</protein>
<dbReference type="AlphaFoldDB" id="A0A7R9F2V7"/>
<gene>
    <name evidence="1" type="ORF">TBIB3V08_LOCUS8035</name>
</gene>
<accession>A0A7R9F2V7</accession>
<proteinExistence type="predicted"/>
<organism evidence="1">
    <name type="scientific">Timema bartmani</name>
    <dbReference type="NCBI Taxonomy" id="61472"/>
    <lineage>
        <taxon>Eukaryota</taxon>
        <taxon>Metazoa</taxon>
        <taxon>Ecdysozoa</taxon>
        <taxon>Arthropoda</taxon>
        <taxon>Hexapoda</taxon>
        <taxon>Insecta</taxon>
        <taxon>Pterygota</taxon>
        <taxon>Neoptera</taxon>
        <taxon>Polyneoptera</taxon>
        <taxon>Phasmatodea</taxon>
        <taxon>Timematodea</taxon>
        <taxon>Timematoidea</taxon>
        <taxon>Timematidae</taxon>
        <taxon>Timema</taxon>
    </lineage>
</organism>
<dbReference type="EMBL" id="OD567466">
    <property type="protein sequence ID" value="CAD7445687.1"/>
    <property type="molecule type" value="Genomic_DNA"/>
</dbReference>